<dbReference type="InterPro" id="IPR029071">
    <property type="entry name" value="Ubiquitin-like_domsf"/>
</dbReference>
<dbReference type="InterPro" id="IPR016137">
    <property type="entry name" value="RGS"/>
</dbReference>
<dbReference type="Pfam" id="PF00615">
    <property type="entry name" value="RGS"/>
    <property type="match status" value="1"/>
</dbReference>
<dbReference type="SUPFAM" id="SSF54236">
    <property type="entry name" value="Ubiquitin-like"/>
    <property type="match status" value="1"/>
</dbReference>
<feature type="region of interest" description="Disordered" evidence="5">
    <location>
        <begin position="461"/>
        <end position="608"/>
    </location>
</feature>
<evidence type="ECO:0000313" key="8">
    <source>
        <dbReference type="Proteomes" id="UP001652661"/>
    </source>
</evidence>
<sequence length="709" mass="78142">MSVQPSSGLRKNDDNECSGPRPPVPGEESRVKKMTEGAVETSKNSPPSYLNWARTLNHLLEDRDGVELFKKYVEEEAPAYNDHLNFYFACEGLKQQTDPEKVKQIIGAIYRFLRKSKLSISDDLRAQIKAIKTNPEISLSPHIFDPMQHHVEVTIRDNIYPTFLCSDMYIQYIQQMSALQERCSSSGATGSGSAGSSGSGGSSLVGACALPAFTAKQQQRQLQQLVPPGAFINLPVSSVSGPPAGTCSASGSVYGPSTSASSSGSISATDTLPRSSTLPTLHEDSVLSLCDDFEKVQMQDGGGPGGAGARAPDYPIRLTRDLLIATQKRRLEIRPPGDGRPYIQRRHSSTESKAIRQSAMANKETNTFQVIPRTQRLHSNEHRPLKEDDFVALLIPKLEEVKRKRDLEERARERNPGAALLTNERSTASDRAFAEAIREKFALDEDNDQDILDQHVSRVWKDQTPHRSPGTMSPCPPIPSRRRTATHDSGMVSDGAMSLSGHSMKHSKSMPDHSSCSSRKLTNKWPSMNTDSGISMFSADTVTKYKESSTRSGSSTASKLEEAKRRLEDEPRRSRRYTQPPMQQGHLAQPPIASFSSSTGGGSISLPHPHQLQLQTAAAPPPLPAKPPETIVVFSFCEEPVPYRIKIPGTQPTLRQFKDYLPRRGHFRFFFKTHCEDPDSPVIQEEIVNDSDILPLFGDKAMGLVKPSD</sequence>
<evidence type="ECO:0000259" key="6">
    <source>
        <dbReference type="PROSITE" id="PS50132"/>
    </source>
</evidence>
<dbReference type="PANTHER" id="PTHR46102:SF2">
    <property type="entry name" value="AXIN"/>
    <property type="match status" value="1"/>
</dbReference>
<feature type="region of interest" description="Disordered" evidence="5">
    <location>
        <begin position="333"/>
        <end position="353"/>
    </location>
</feature>
<dbReference type="RefSeq" id="XP_070142872.1">
    <property type="nucleotide sequence ID" value="XM_070286771.1"/>
</dbReference>
<dbReference type="SMART" id="SM00021">
    <property type="entry name" value="DAX"/>
    <property type="match status" value="1"/>
</dbReference>
<evidence type="ECO:0000313" key="9">
    <source>
        <dbReference type="RefSeq" id="XP_070142872.1"/>
    </source>
</evidence>
<dbReference type="Proteomes" id="UP001652661">
    <property type="component" value="Chromosome 3R"/>
</dbReference>
<dbReference type="Pfam" id="PF00778">
    <property type="entry name" value="DIX"/>
    <property type="match status" value="1"/>
</dbReference>
<dbReference type="InterPro" id="IPR043581">
    <property type="entry name" value="Axin-like"/>
</dbReference>
<organism evidence="8 9">
    <name type="scientific">Drosophila kikkawai</name>
    <name type="common">Fruit fly</name>
    <dbReference type="NCBI Taxonomy" id="30033"/>
    <lineage>
        <taxon>Eukaryota</taxon>
        <taxon>Metazoa</taxon>
        <taxon>Ecdysozoa</taxon>
        <taxon>Arthropoda</taxon>
        <taxon>Hexapoda</taxon>
        <taxon>Insecta</taxon>
        <taxon>Pterygota</taxon>
        <taxon>Neoptera</taxon>
        <taxon>Endopterygota</taxon>
        <taxon>Diptera</taxon>
        <taxon>Brachycera</taxon>
        <taxon>Muscomorpha</taxon>
        <taxon>Ephydroidea</taxon>
        <taxon>Drosophilidae</taxon>
        <taxon>Drosophila</taxon>
        <taxon>Sophophora</taxon>
    </lineage>
</organism>
<feature type="compositionally biased region" description="Polar residues" evidence="5">
    <location>
        <begin position="268"/>
        <end position="279"/>
    </location>
</feature>
<evidence type="ECO:0000256" key="5">
    <source>
        <dbReference type="SAM" id="MobiDB-lite"/>
    </source>
</evidence>
<feature type="region of interest" description="Disordered" evidence="5">
    <location>
        <begin position="245"/>
        <end position="279"/>
    </location>
</feature>
<gene>
    <name evidence="9" type="primary">Axn</name>
</gene>
<dbReference type="GeneID" id="108085011"/>
<dbReference type="InterPro" id="IPR001158">
    <property type="entry name" value="DIX"/>
</dbReference>
<evidence type="ECO:0000256" key="4">
    <source>
        <dbReference type="PROSITE-ProRule" id="PRU00069"/>
    </source>
</evidence>
<dbReference type="Pfam" id="PF08833">
    <property type="entry name" value="Axin_b-cat_bind"/>
    <property type="match status" value="1"/>
</dbReference>
<feature type="compositionally biased region" description="Basic and acidic residues" evidence="5">
    <location>
        <begin position="559"/>
        <end position="572"/>
    </location>
</feature>
<feature type="compositionally biased region" description="Low complexity" evidence="5">
    <location>
        <begin position="250"/>
        <end position="267"/>
    </location>
</feature>
<feature type="domain" description="DIX" evidence="7">
    <location>
        <begin position="627"/>
        <end position="709"/>
    </location>
</feature>
<keyword evidence="8" id="KW-1185">Reference proteome</keyword>
<feature type="region of interest" description="Disordered" evidence="5">
    <location>
        <begin position="1"/>
        <end position="46"/>
    </location>
</feature>
<dbReference type="InterPro" id="IPR024066">
    <property type="entry name" value="RGS_subdom1/3"/>
</dbReference>
<dbReference type="InterPro" id="IPR014936">
    <property type="entry name" value="Axin_b-cat-bd"/>
</dbReference>
<reference evidence="9" key="1">
    <citation type="submission" date="2025-08" db="UniProtKB">
        <authorList>
            <consortium name="RefSeq"/>
        </authorList>
    </citation>
    <scope>IDENTIFICATION</scope>
    <source>
        <strain evidence="9">14028-0561.14</strain>
        <tissue evidence="9">Whole fly</tissue>
    </source>
</reference>
<keyword evidence="3 4" id="KW-0879">Wnt signaling pathway</keyword>
<dbReference type="SMART" id="SM00315">
    <property type="entry name" value="RGS"/>
    <property type="match status" value="1"/>
</dbReference>
<dbReference type="Gene3D" id="1.10.196.10">
    <property type="match status" value="1"/>
</dbReference>
<comment type="subcellular location">
    <subcellularLocation>
        <location evidence="1">Cytoplasm</location>
    </subcellularLocation>
</comment>
<feature type="domain" description="RGS" evidence="6">
    <location>
        <begin position="55"/>
        <end position="173"/>
    </location>
</feature>
<dbReference type="PROSITE" id="PS50841">
    <property type="entry name" value="DIX"/>
    <property type="match status" value="1"/>
</dbReference>
<accession>A0ABM4GJJ4</accession>
<evidence type="ECO:0000256" key="2">
    <source>
        <dbReference type="ARBA" id="ARBA00022490"/>
    </source>
</evidence>
<evidence type="ECO:0000259" key="7">
    <source>
        <dbReference type="PROSITE" id="PS50841"/>
    </source>
</evidence>
<dbReference type="PROSITE" id="PS50132">
    <property type="entry name" value="RGS"/>
    <property type="match status" value="1"/>
</dbReference>
<dbReference type="InterPro" id="IPR044926">
    <property type="entry name" value="RGS_subdomain_2"/>
</dbReference>
<dbReference type="Gene3D" id="1.10.167.10">
    <property type="entry name" value="Regulator of G-protein Signalling 4, domain 2"/>
    <property type="match status" value="1"/>
</dbReference>
<feature type="compositionally biased region" description="Polar residues" evidence="5">
    <location>
        <begin position="512"/>
        <end position="541"/>
    </location>
</feature>
<dbReference type="InterPro" id="IPR038207">
    <property type="entry name" value="DIX_dom_sf"/>
</dbReference>
<name>A0ABM4GJJ4_DROKI</name>
<evidence type="ECO:0000256" key="3">
    <source>
        <dbReference type="ARBA" id="ARBA00022687"/>
    </source>
</evidence>
<proteinExistence type="predicted"/>
<keyword evidence="2" id="KW-0963">Cytoplasm</keyword>
<dbReference type="Gene3D" id="2.40.240.130">
    <property type="match status" value="1"/>
</dbReference>
<dbReference type="InterPro" id="IPR036305">
    <property type="entry name" value="RGS_sf"/>
</dbReference>
<protein>
    <submittedName>
        <fullName evidence="9">Axin isoform X2</fullName>
    </submittedName>
</protein>
<dbReference type="SUPFAM" id="SSF48097">
    <property type="entry name" value="Regulator of G-protein signaling, RGS"/>
    <property type="match status" value="1"/>
</dbReference>
<evidence type="ECO:0000256" key="1">
    <source>
        <dbReference type="ARBA" id="ARBA00004496"/>
    </source>
</evidence>
<dbReference type="PANTHER" id="PTHR46102">
    <property type="entry name" value="AXIN"/>
    <property type="match status" value="1"/>
</dbReference>